<sequence>MDGSYLSVDPVVCRDSAGVPYEITLALHRDGTPYGVVGERCGWFLARVARGVAEARLKAGGWGDPDDRFPGGEEELFAFRYRARTDVVGRGELRCQVRTIASWEPRGGRALGEWRLTRRAFLEAWGGSGVGLRAVLTSAQLATFLEGLVAEAEDRLGTRFWMERNSNLIKGAGTVSRPR</sequence>
<dbReference type="Proteomes" id="UP000640052">
    <property type="component" value="Unassembled WGS sequence"/>
</dbReference>
<protein>
    <submittedName>
        <fullName evidence="1">Uncharacterized protein</fullName>
    </submittedName>
</protein>
<reference evidence="1" key="1">
    <citation type="submission" date="2021-01" db="EMBL/GenBank/DDBJ databases">
        <title>Whole genome shotgun sequence of Acrocarpospora phusangensis NBRC 108782.</title>
        <authorList>
            <person name="Komaki H."/>
            <person name="Tamura T."/>
        </authorList>
    </citation>
    <scope>NUCLEOTIDE SEQUENCE</scope>
    <source>
        <strain evidence="1">NBRC 108782</strain>
    </source>
</reference>
<keyword evidence="2" id="KW-1185">Reference proteome</keyword>
<comment type="caution">
    <text evidence="1">The sequence shown here is derived from an EMBL/GenBank/DDBJ whole genome shotgun (WGS) entry which is preliminary data.</text>
</comment>
<name>A0A919QH11_9ACTN</name>
<organism evidence="1 2">
    <name type="scientific">Acrocarpospora phusangensis</name>
    <dbReference type="NCBI Taxonomy" id="1070424"/>
    <lineage>
        <taxon>Bacteria</taxon>
        <taxon>Bacillati</taxon>
        <taxon>Actinomycetota</taxon>
        <taxon>Actinomycetes</taxon>
        <taxon>Streptosporangiales</taxon>
        <taxon>Streptosporangiaceae</taxon>
        <taxon>Acrocarpospora</taxon>
    </lineage>
</organism>
<dbReference type="EMBL" id="BOOA01000101">
    <property type="protein sequence ID" value="GIH28934.1"/>
    <property type="molecule type" value="Genomic_DNA"/>
</dbReference>
<gene>
    <name evidence="1" type="ORF">Aph01nite_72440</name>
</gene>
<dbReference type="AlphaFoldDB" id="A0A919QH11"/>
<evidence type="ECO:0000313" key="1">
    <source>
        <dbReference type="EMBL" id="GIH28934.1"/>
    </source>
</evidence>
<evidence type="ECO:0000313" key="2">
    <source>
        <dbReference type="Proteomes" id="UP000640052"/>
    </source>
</evidence>
<accession>A0A919QH11</accession>
<proteinExistence type="predicted"/>